<evidence type="ECO:0000313" key="1">
    <source>
        <dbReference type="EMBL" id="JAB00811.1"/>
    </source>
</evidence>
<name>T1DR67_ANOAQ</name>
<dbReference type="AlphaFoldDB" id="T1DR67"/>
<accession>T1DR67</accession>
<proteinExistence type="evidence at transcript level"/>
<reference evidence="1" key="1">
    <citation type="submission" date="2013-07" db="EMBL/GenBank/DDBJ databases">
        <title>Transcriptome sequencing and developmental regulation of gene expression in Anopheles aquasalis.</title>
        <authorList>
            <consortium name="Brazilian Malaria Network (MCT/CNPq/MS/SCTIE/DECIT/PRONEX 555648/2009-5) and Research Network on Bioactive Molecules from Arthropod Vectors (NAP-MOBIARVE"/>
            <consortium name="University of Sao Paulo)"/>
            <person name="Marinotti O."/>
            <person name="Ribeiro J.M.C."/>
            <person name="Costa-da-Silva A.L."/>
            <person name="Silva M.C.P."/>
            <person name="Lopes A.R."/>
            <person name="Barros M.S."/>
            <person name="Sa-Nunes A."/>
            <person name="Konjin B.B."/>
            <person name="Carvalho E."/>
            <person name="Suesdek L."/>
            <person name="Silva-Neto M.A.C."/>
            <person name="Capurro M.L."/>
        </authorList>
    </citation>
    <scope>NUCLEOTIDE SEQUENCE</scope>
    <source>
        <tissue evidence="1">Whole body</tissue>
    </source>
</reference>
<feature type="non-terminal residue" evidence="1">
    <location>
        <position position="1"/>
    </location>
</feature>
<sequence length="80" mass="8479">PSPCQQPVLVRCCPKCSNGCCVVFNCNYCPASLCAIHGRPRCTSVAVVAVVRCDGSGGVRSLFSLSSLVLIWYKSCHLAS</sequence>
<organism evidence="1">
    <name type="scientific">Anopheles aquasalis</name>
    <name type="common">Malaria mosquito</name>
    <dbReference type="NCBI Taxonomy" id="42839"/>
    <lineage>
        <taxon>Eukaryota</taxon>
        <taxon>Metazoa</taxon>
        <taxon>Ecdysozoa</taxon>
        <taxon>Arthropoda</taxon>
        <taxon>Hexapoda</taxon>
        <taxon>Insecta</taxon>
        <taxon>Pterygota</taxon>
        <taxon>Neoptera</taxon>
        <taxon>Endopterygota</taxon>
        <taxon>Diptera</taxon>
        <taxon>Nematocera</taxon>
        <taxon>Culicoidea</taxon>
        <taxon>Culicidae</taxon>
        <taxon>Anophelinae</taxon>
        <taxon>Anopheles</taxon>
    </lineage>
</organism>
<protein>
    <submittedName>
        <fullName evidence="1">Uncharacterized protein</fullName>
    </submittedName>
</protein>
<dbReference type="EMBL" id="GAMD01000780">
    <property type="protein sequence ID" value="JAB00811.1"/>
    <property type="molecule type" value="mRNA"/>
</dbReference>